<proteinExistence type="predicted"/>
<dbReference type="AlphaFoldDB" id="A0A2P8CVR1"/>
<name>A0A2P8CVR1_9BACT</name>
<dbReference type="Proteomes" id="UP000240572">
    <property type="component" value="Unassembled WGS sequence"/>
</dbReference>
<protein>
    <submittedName>
        <fullName evidence="1">Uncharacterized protein</fullName>
    </submittedName>
</protein>
<dbReference type="EMBL" id="PYGD01000013">
    <property type="protein sequence ID" value="PSK89045.1"/>
    <property type="molecule type" value="Genomic_DNA"/>
</dbReference>
<evidence type="ECO:0000313" key="1">
    <source>
        <dbReference type="EMBL" id="PSK89045.1"/>
    </source>
</evidence>
<keyword evidence="2" id="KW-1185">Reference proteome</keyword>
<accession>A0A2P8CVR1</accession>
<gene>
    <name evidence="1" type="ORF">B0I18_11357</name>
</gene>
<sequence length="209" mass="23711">MLLPLPSSDGKLKKRTLNLPDLKQILNYSRHWMKAKGRHGTHSPFVYAFVERVLRNKNKIRTTQVQALAGWPATWTLRERKLLYKTLYFLKPAQVVLPGDGTLDWLGALLPGIVPAVAITHTRQPDPVANGGQCLLISSAAHITPDRLDAALEAGTGVLALHPHHHLCPQSKWEALYTDSRVKMSLDYWYFGLLLNDEAFKHKQHFRLR</sequence>
<reference evidence="1 2" key="1">
    <citation type="submission" date="2018-03" db="EMBL/GenBank/DDBJ databases">
        <title>Genomic Encyclopedia of Type Strains, Phase III (KMG-III): the genomes of soil and plant-associated and newly described type strains.</title>
        <authorList>
            <person name="Whitman W."/>
        </authorList>
    </citation>
    <scope>NUCLEOTIDE SEQUENCE [LARGE SCALE GENOMIC DNA]</scope>
    <source>
        <strain evidence="1 2">CGMCC 1.12700</strain>
    </source>
</reference>
<comment type="caution">
    <text evidence="1">The sequence shown here is derived from an EMBL/GenBank/DDBJ whole genome shotgun (WGS) entry which is preliminary data.</text>
</comment>
<evidence type="ECO:0000313" key="2">
    <source>
        <dbReference type="Proteomes" id="UP000240572"/>
    </source>
</evidence>
<organism evidence="1 2">
    <name type="scientific">Taibaiella chishuiensis</name>
    <dbReference type="NCBI Taxonomy" id="1434707"/>
    <lineage>
        <taxon>Bacteria</taxon>
        <taxon>Pseudomonadati</taxon>
        <taxon>Bacteroidota</taxon>
        <taxon>Chitinophagia</taxon>
        <taxon>Chitinophagales</taxon>
        <taxon>Chitinophagaceae</taxon>
        <taxon>Taibaiella</taxon>
    </lineage>
</organism>